<dbReference type="EMBL" id="SZYD01000014">
    <property type="protein sequence ID" value="KAD4179554.1"/>
    <property type="molecule type" value="Genomic_DNA"/>
</dbReference>
<dbReference type="AlphaFoldDB" id="A0A5N6N0A0"/>
<protein>
    <submittedName>
        <fullName evidence="1">Uncharacterized protein</fullName>
    </submittedName>
</protein>
<evidence type="ECO:0000313" key="2">
    <source>
        <dbReference type="Proteomes" id="UP000326396"/>
    </source>
</evidence>
<organism evidence="1 2">
    <name type="scientific">Mikania micrantha</name>
    <name type="common">bitter vine</name>
    <dbReference type="NCBI Taxonomy" id="192012"/>
    <lineage>
        <taxon>Eukaryota</taxon>
        <taxon>Viridiplantae</taxon>
        <taxon>Streptophyta</taxon>
        <taxon>Embryophyta</taxon>
        <taxon>Tracheophyta</taxon>
        <taxon>Spermatophyta</taxon>
        <taxon>Magnoliopsida</taxon>
        <taxon>eudicotyledons</taxon>
        <taxon>Gunneridae</taxon>
        <taxon>Pentapetalae</taxon>
        <taxon>asterids</taxon>
        <taxon>campanulids</taxon>
        <taxon>Asterales</taxon>
        <taxon>Asteraceae</taxon>
        <taxon>Asteroideae</taxon>
        <taxon>Heliantheae alliance</taxon>
        <taxon>Eupatorieae</taxon>
        <taxon>Mikania</taxon>
    </lineage>
</organism>
<proteinExistence type="predicted"/>
<dbReference type="OrthoDB" id="10620720at2759"/>
<dbReference type="Proteomes" id="UP000326396">
    <property type="component" value="Linkage Group LG4"/>
</dbReference>
<accession>A0A5N6N0A0</accession>
<name>A0A5N6N0A0_9ASTR</name>
<keyword evidence="2" id="KW-1185">Reference proteome</keyword>
<evidence type="ECO:0000313" key="1">
    <source>
        <dbReference type="EMBL" id="KAD4179554.1"/>
    </source>
</evidence>
<comment type="caution">
    <text evidence="1">The sequence shown here is derived from an EMBL/GenBank/DDBJ whole genome shotgun (WGS) entry which is preliminary data.</text>
</comment>
<sequence>MPEVEIGESGAVLALIPLLRRADPWTHQQAVTALLTQSLLDENNNLAIYSSSESELGGTPIENRRRSAVSNAAANIPTASNATPSSSYLNCIQKAVMLVQLGVGYGE</sequence>
<gene>
    <name evidence="1" type="ORF">E3N88_28145</name>
</gene>
<reference evidence="1 2" key="1">
    <citation type="submission" date="2019-05" db="EMBL/GenBank/DDBJ databases">
        <title>Mikania micrantha, genome provides insights into the molecular mechanism of rapid growth.</title>
        <authorList>
            <person name="Liu B."/>
        </authorList>
    </citation>
    <scope>NUCLEOTIDE SEQUENCE [LARGE SCALE GENOMIC DNA]</scope>
    <source>
        <strain evidence="1">NLD-2019</strain>
        <tissue evidence="1">Leaf</tissue>
    </source>
</reference>